<feature type="region of interest" description="Disordered" evidence="1">
    <location>
        <begin position="65"/>
        <end position="85"/>
    </location>
</feature>
<reference evidence="2 3" key="1">
    <citation type="submission" date="2023-12" db="EMBL/GenBank/DDBJ databases">
        <title>Streptomyces sp. V4-01.</title>
        <authorList>
            <person name="Somphong A."/>
            <person name="Phongsopitanun W."/>
        </authorList>
    </citation>
    <scope>NUCLEOTIDE SEQUENCE [LARGE SCALE GENOMIC DNA]</scope>
    <source>
        <strain evidence="2 3">V4-01</strain>
    </source>
</reference>
<gene>
    <name evidence="2" type="ORF">V2S66_33080</name>
</gene>
<evidence type="ECO:0000313" key="3">
    <source>
        <dbReference type="Proteomes" id="UP001344658"/>
    </source>
</evidence>
<evidence type="ECO:0000313" key="2">
    <source>
        <dbReference type="EMBL" id="MEE4546786.1"/>
    </source>
</evidence>
<proteinExistence type="predicted"/>
<protein>
    <recommendedName>
        <fullName evidence="4">Secreted protein</fullName>
    </recommendedName>
</protein>
<dbReference type="Proteomes" id="UP001344658">
    <property type="component" value="Unassembled WGS sequence"/>
</dbReference>
<keyword evidence="3" id="KW-1185">Reference proteome</keyword>
<evidence type="ECO:0008006" key="4">
    <source>
        <dbReference type="Google" id="ProtNLM"/>
    </source>
</evidence>
<name>A0ABU7PLR8_9ACTN</name>
<accession>A0ABU7PLR8</accession>
<feature type="compositionally biased region" description="Acidic residues" evidence="1">
    <location>
        <begin position="75"/>
        <end position="85"/>
    </location>
</feature>
<organism evidence="2 3">
    <name type="scientific">Actinacidiphila polyblastidii</name>
    <dbReference type="NCBI Taxonomy" id="3110430"/>
    <lineage>
        <taxon>Bacteria</taxon>
        <taxon>Bacillati</taxon>
        <taxon>Actinomycetota</taxon>
        <taxon>Actinomycetes</taxon>
        <taxon>Kitasatosporales</taxon>
        <taxon>Streptomycetaceae</taxon>
        <taxon>Actinacidiphila</taxon>
    </lineage>
</organism>
<dbReference type="EMBL" id="JAZEWV010000053">
    <property type="protein sequence ID" value="MEE4546786.1"/>
    <property type="molecule type" value="Genomic_DNA"/>
</dbReference>
<dbReference type="RefSeq" id="WP_330800575.1">
    <property type="nucleotide sequence ID" value="NZ_JAZEWV010000053.1"/>
</dbReference>
<comment type="caution">
    <text evidence="2">The sequence shown here is derived from an EMBL/GenBank/DDBJ whole genome shotgun (WGS) entry which is preliminary data.</text>
</comment>
<sequence length="85" mass="9463">MIDLGALGTAAATLLGGTAAWRQSRRSSFTTITRRLDKELSHEREQRQLLARAYVDLRRWAATIQPGAAGPPPEPPEELELLPWQ</sequence>
<evidence type="ECO:0000256" key="1">
    <source>
        <dbReference type="SAM" id="MobiDB-lite"/>
    </source>
</evidence>